<protein>
    <submittedName>
        <fullName evidence="1">Uncharacterized protein</fullName>
    </submittedName>
</protein>
<gene>
    <name evidence="1" type="ORF">SAMN04487942_1264</name>
</gene>
<evidence type="ECO:0000313" key="2">
    <source>
        <dbReference type="Proteomes" id="UP000198657"/>
    </source>
</evidence>
<proteinExistence type="predicted"/>
<organism evidence="1 2">
    <name type="scientific">Flavobacterium sinopsychrotolerans</name>
    <dbReference type="NCBI Taxonomy" id="604089"/>
    <lineage>
        <taxon>Bacteria</taxon>
        <taxon>Pseudomonadati</taxon>
        <taxon>Bacteroidota</taxon>
        <taxon>Flavobacteriia</taxon>
        <taxon>Flavobacteriales</taxon>
        <taxon>Flavobacteriaceae</taxon>
        <taxon>Flavobacterium</taxon>
    </lineage>
</organism>
<keyword evidence="2" id="KW-1185">Reference proteome</keyword>
<name>A0A1H8KPG2_9FLAO</name>
<sequence>MGFTKTSLNLSISQKNEKYIHNTHAINNSVISGANTSNHQT</sequence>
<dbReference type="EMBL" id="FODN01000002">
    <property type="protein sequence ID" value="SEN94661.1"/>
    <property type="molecule type" value="Genomic_DNA"/>
</dbReference>
<accession>A0A1H8KPG2</accession>
<dbReference type="Proteomes" id="UP000198657">
    <property type="component" value="Unassembled WGS sequence"/>
</dbReference>
<dbReference type="AlphaFoldDB" id="A0A1H8KPG2"/>
<evidence type="ECO:0000313" key="1">
    <source>
        <dbReference type="EMBL" id="SEN94661.1"/>
    </source>
</evidence>
<reference evidence="2" key="1">
    <citation type="submission" date="2016-10" db="EMBL/GenBank/DDBJ databases">
        <authorList>
            <person name="Varghese N."/>
            <person name="Submissions S."/>
        </authorList>
    </citation>
    <scope>NUCLEOTIDE SEQUENCE [LARGE SCALE GENOMIC DNA]</scope>
    <source>
        <strain evidence="2">CGMCC 1.8704</strain>
    </source>
</reference>